<gene>
    <name evidence="1" type="ORF">M0R88_17080</name>
</gene>
<dbReference type="InterPro" id="IPR006311">
    <property type="entry name" value="TAT_signal"/>
</dbReference>
<keyword evidence="2" id="KW-1185">Reference proteome</keyword>
<dbReference type="Proteomes" id="UP000830434">
    <property type="component" value="Chromosome"/>
</dbReference>
<dbReference type="InterPro" id="IPR037045">
    <property type="entry name" value="S8pro/Inhibitor_I9_sf"/>
</dbReference>
<sequence length="149" mass="15445">MFDEQSISRRTVLKTTGGSLLTVGAGGLASADPGEEVRVNVGFASERGRSAALGAASSVVREFAFDAATLSLPERAATALAERDGVRYVERDGTAYALSTTWGYDHIDADVANANGYTGDGADVAIIDTGLPCPATTRACRTSARARRS</sequence>
<reference evidence="1" key="1">
    <citation type="submission" date="2022-04" db="EMBL/GenBank/DDBJ databases">
        <title>Diverse halophilic archaea isolated from saline environments.</title>
        <authorList>
            <person name="Cui H.-L."/>
        </authorList>
    </citation>
    <scope>NUCLEOTIDE SEQUENCE</scope>
    <source>
        <strain evidence="1">XZYJT40</strain>
    </source>
</reference>
<dbReference type="Gene3D" id="3.30.70.80">
    <property type="entry name" value="Peptidase S8 propeptide/proteinase inhibitor I9"/>
    <property type="match status" value="1"/>
</dbReference>
<dbReference type="GO" id="GO:0006508">
    <property type="term" value="P:proteolysis"/>
    <property type="evidence" value="ECO:0007669"/>
    <property type="project" value="InterPro"/>
</dbReference>
<dbReference type="AlphaFoldDB" id="A0A8U0IIW4"/>
<dbReference type="KEGG" id="haxz:M0R88_17080"/>
<accession>A0A8U0IIW4</accession>
<dbReference type="RefSeq" id="WP_248654628.1">
    <property type="nucleotide sequence ID" value="NZ_CP096658.1"/>
</dbReference>
<evidence type="ECO:0000313" key="2">
    <source>
        <dbReference type="Proteomes" id="UP000830434"/>
    </source>
</evidence>
<dbReference type="GeneID" id="72191605"/>
<evidence type="ECO:0000313" key="1">
    <source>
        <dbReference type="EMBL" id="UPW00214.1"/>
    </source>
</evidence>
<dbReference type="PROSITE" id="PS51318">
    <property type="entry name" value="TAT"/>
    <property type="match status" value="1"/>
</dbReference>
<dbReference type="GO" id="GO:0004252">
    <property type="term" value="F:serine-type endopeptidase activity"/>
    <property type="evidence" value="ECO:0007669"/>
    <property type="project" value="InterPro"/>
</dbReference>
<proteinExistence type="predicted"/>
<dbReference type="InterPro" id="IPR036852">
    <property type="entry name" value="Peptidase_S8/S53_dom_sf"/>
</dbReference>
<name>A0A8U0IIW4_9EURY</name>
<dbReference type="EMBL" id="CP096658">
    <property type="protein sequence ID" value="UPW00214.1"/>
    <property type="molecule type" value="Genomic_DNA"/>
</dbReference>
<protein>
    <submittedName>
        <fullName evidence="1">Uncharacterized protein</fullName>
    </submittedName>
</protein>
<organism evidence="1 2">
    <name type="scientific">Halorussus gelatinilyticus</name>
    <dbReference type="NCBI Taxonomy" id="2937524"/>
    <lineage>
        <taxon>Archaea</taxon>
        <taxon>Methanobacteriati</taxon>
        <taxon>Methanobacteriota</taxon>
        <taxon>Stenosarchaea group</taxon>
        <taxon>Halobacteria</taxon>
        <taxon>Halobacteriales</taxon>
        <taxon>Haladaptataceae</taxon>
        <taxon>Halorussus</taxon>
    </lineage>
</organism>
<dbReference type="SUPFAM" id="SSF52743">
    <property type="entry name" value="Subtilisin-like"/>
    <property type="match status" value="1"/>
</dbReference>